<dbReference type="OrthoDB" id="4033014at2759"/>
<reference evidence="1 2" key="1">
    <citation type="submission" date="2017-04" db="EMBL/GenBank/DDBJ databases">
        <authorList>
            <person name="Afonso C.L."/>
            <person name="Miller P.J."/>
            <person name="Scott M.A."/>
            <person name="Spackman E."/>
            <person name="Goraichik I."/>
            <person name="Dimitrov K.M."/>
            <person name="Suarez D.L."/>
            <person name="Swayne D.E."/>
        </authorList>
    </citation>
    <scope>NUCLEOTIDE SEQUENCE [LARGE SCALE GENOMIC DNA]</scope>
</reference>
<protein>
    <submittedName>
        <fullName evidence="1">Similar to Saccharomyces cerevisiae YMR025W CSI1 Subunit of the Cop9 signalosome</fullName>
    </submittedName>
</protein>
<dbReference type="Proteomes" id="UP000196158">
    <property type="component" value="Unassembled WGS sequence"/>
</dbReference>
<evidence type="ECO:0000313" key="1">
    <source>
        <dbReference type="EMBL" id="SMN21767.1"/>
    </source>
</evidence>
<organism evidence="1 2">
    <name type="scientific">Maudiozyma saulgeensis</name>
    <dbReference type="NCBI Taxonomy" id="1789683"/>
    <lineage>
        <taxon>Eukaryota</taxon>
        <taxon>Fungi</taxon>
        <taxon>Dikarya</taxon>
        <taxon>Ascomycota</taxon>
        <taxon>Saccharomycotina</taxon>
        <taxon>Saccharomycetes</taxon>
        <taxon>Saccharomycetales</taxon>
        <taxon>Saccharomycetaceae</taxon>
        <taxon>Maudiozyma</taxon>
    </lineage>
</organism>
<gene>
    <name evidence="1" type="ORF">KASA_0J00737G</name>
</gene>
<keyword evidence="2" id="KW-1185">Reference proteome</keyword>
<accession>A0A1X7R7X5</accession>
<dbReference type="AlphaFoldDB" id="A0A1X7R7X5"/>
<proteinExistence type="predicted"/>
<name>A0A1X7R7X5_9SACH</name>
<dbReference type="EMBL" id="FXLY01000009">
    <property type="protein sequence ID" value="SMN21767.1"/>
    <property type="molecule type" value="Genomic_DNA"/>
</dbReference>
<evidence type="ECO:0000313" key="2">
    <source>
        <dbReference type="Proteomes" id="UP000196158"/>
    </source>
</evidence>
<sequence>MIDIFTIGIHSTIISEINYKYELQCSTKGQQNMAQCYLLLGNQNGNTTVSKCLQIPIMMNESNNFEFEIDIELFHERYNLIKQVQSNDIIPLGILLVNSKIFHYDEIIESTIVLNHLGLPSPLNILFRYEPIQITNGNSSSLECYQRDNDSLEMNFQRRIFEIIMDTKIEISNDVINRGMEEDPNKTITSNSMNNHHHNNNYSISAFQEFNDINENEDKLVTELLRRVNSIISFLSQERIHPLIYNENYELLLRKTSILVSQLELSPTSDIENEILNKENEIKLLQIACNQWEMVTPH</sequence>